<proteinExistence type="predicted"/>
<dbReference type="GO" id="GO:0046556">
    <property type="term" value="F:alpha-L-arabinofuranosidase activity"/>
    <property type="evidence" value="ECO:0007669"/>
    <property type="project" value="InterPro"/>
</dbReference>
<dbReference type="Pfam" id="PF25962">
    <property type="entry name" value="TIL_OTOGL_Mucin"/>
    <property type="match status" value="1"/>
</dbReference>
<evidence type="ECO:0000259" key="5">
    <source>
        <dbReference type="PROSITE" id="PS51233"/>
    </source>
</evidence>
<reference evidence="7" key="1">
    <citation type="journal article" date="2016" name="Nature">
        <title>Genome evolution in the allotetraploid frog Xenopus laevis.</title>
        <authorList>
            <person name="Session A.M."/>
            <person name="Uno Y."/>
            <person name="Kwon T."/>
            <person name="Chapman J.A."/>
            <person name="Toyoda A."/>
            <person name="Takahashi S."/>
            <person name="Fukui A."/>
            <person name="Hikosaka A."/>
            <person name="Suzuki A."/>
            <person name="Kondo M."/>
            <person name="van Heeringen S.J."/>
            <person name="Quigley I."/>
            <person name="Heinz S."/>
            <person name="Ogino H."/>
            <person name="Ochi H."/>
            <person name="Hellsten U."/>
            <person name="Lyons J.B."/>
            <person name="Simakov O."/>
            <person name="Putnam N."/>
            <person name="Stites J."/>
            <person name="Kuroki Y."/>
            <person name="Tanaka T."/>
            <person name="Michiue T."/>
            <person name="Watanabe M."/>
            <person name="Bogdanovic O."/>
            <person name="Lister R."/>
            <person name="Georgiou G."/>
            <person name="Paranjpe S.S."/>
            <person name="van Kruijsbergen I."/>
            <person name="Shu S."/>
            <person name="Carlson J."/>
            <person name="Kinoshita T."/>
            <person name="Ohta Y."/>
            <person name="Mawaribuchi S."/>
            <person name="Jenkins J."/>
            <person name="Grimwood J."/>
            <person name="Schmutz J."/>
            <person name="Mitros T."/>
            <person name="Mozaffari S.V."/>
            <person name="Suzuki Y."/>
            <person name="Haramoto Y."/>
            <person name="Yamamoto T.S."/>
            <person name="Takagi C."/>
            <person name="Heald R."/>
            <person name="Miller K."/>
            <person name="Haudenschild C."/>
            <person name="Kitzman J."/>
            <person name="Nakayama T."/>
            <person name="Izutsu Y."/>
            <person name="Robert J."/>
            <person name="Fortriede J."/>
            <person name="Burns K."/>
            <person name="Lotay V."/>
            <person name="Karimi K."/>
            <person name="Yasuoka Y."/>
            <person name="Dichmann D.S."/>
            <person name="Flajnik M.F."/>
            <person name="Houston D.W."/>
            <person name="Shendure J."/>
            <person name="DuPasquier L."/>
            <person name="Vize P.D."/>
            <person name="Zorn A.M."/>
            <person name="Ito M."/>
            <person name="Marcotte E.M."/>
            <person name="Wallingford J.B."/>
            <person name="Ito Y."/>
            <person name="Asashima M."/>
            <person name="Ueno N."/>
            <person name="Matsuda Y."/>
            <person name="Veenstra G.J."/>
            <person name="Fujiyama A."/>
            <person name="Harland R.M."/>
            <person name="Taira M."/>
            <person name="Rokhsar D.S."/>
        </authorList>
    </citation>
    <scope>NUCLEOTIDE SEQUENCE [LARGE SCALE GENOMIC DNA]</scope>
    <source>
        <strain evidence="7">J</strain>
    </source>
</reference>
<evidence type="ECO:0000256" key="2">
    <source>
        <dbReference type="ARBA" id="ARBA00023180"/>
    </source>
</evidence>
<dbReference type="Gene3D" id="2.10.25.10">
    <property type="entry name" value="Laminin"/>
    <property type="match status" value="2"/>
</dbReference>
<feature type="chain" id="PRO_5036803693" description="VWFD domain-containing protein" evidence="4">
    <location>
        <begin position="21"/>
        <end position="1507"/>
    </location>
</feature>
<dbReference type="Proteomes" id="UP000694892">
    <property type="component" value="Chromosome 7S"/>
</dbReference>
<dbReference type="Pfam" id="PF00094">
    <property type="entry name" value="VWD"/>
    <property type="match status" value="2"/>
</dbReference>
<feature type="domain" description="VWFD" evidence="5">
    <location>
        <begin position="286"/>
        <end position="462"/>
    </location>
</feature>
<dbReference type="SMART" id="SM00216">
    <property type="entry name" value="VWD"/>
    <property type="match status" value="2"/>
</dbReference>
<dbReference type="SMART" id="SM00832">
    <property type="entry name" value="C8"/>
    <property type="match status" value="1"/>
</dbReference>
<keyword evidence="2" id="KW-0325">Glycoprotein</keyword>
<dbReference type="CDD" id="cd19941">
    <property type="entry name" value="TIL"/>
    <property type="match status" value="2"/>
</dbReference>
<feature type="compositionally biased region" description="Basic and acidic residues" evidence="3">
    <location>
        <begin position="114"/>
        <end position="131"/>
    </location>
</feature>
<dbReference type="Pfam" id="PF08742">
    <property type="entry name" value="C8"/>
    <property type="match status" value="2"/>
</dbReference>
<dbReference type="Gene3D" id="2.80.10.50">
    <property type="match status" value="1"/>
</dbReference>
<evidence type="ECO:0000256" key="3">
    <source>
        <dbReference type="SAM" id="MobiDB-lite"/>
    </source>
</evidence>
<protein>
    <recommendedName>
        <fullName evidence="5">VWFD domain-containing protein</fullName>
    </recommendedName>
</protein>
<dbReference type="InterPro" id="IPR036195">
    <property type="entry name" value="AbfB_ABD_sf"/>
</dbReference>
<sequence length="1507" mass="166166">MRAFPILLMTVACLFGTGSGDDGGIKREFAPEQDNDEIVYDDDPSIIESSETKGNVRAKRAAFGGPKKNPIAYETNDKVKQNQNKRHDHDDSSKEHKDSNKGRGRKNNNIWPKDSSEEKASKEKMDHEKNNKVQLKQKKGNGHDDSSKENKDNSHEKGTKSKKRWQNGSAEEKDGSSKAKKGHEEDDNVKPKEYQRRDQQYFSNEGTENSQEKGDKNSKEWWKGSAEKKDDVSKEKNDKNPEEVATNSCIFNKESIADGETKDLSCSSCTCNKGMLTCVKNLNCPGVCTVTGYQMIRTFDGSLYESPGTCNYVLVKTSNFTISLSNKACSDQNNGIQNPNAVCIDAVDIYLPTVASIKVLPDGSVLSAGQKVDLPFFLPETITVGRSSSTFLDVITPMFSLQYDTKGNRLYVIIQTSYKDQTSGLCGTYNDNRFDDFRSSSDITETVSSLFSKSWKLQSQCSEHFKIPDTQRITADLSCINALQDSIFADCNLLIDIHNFQASCSNNIYYGNNAGFCSAMADYAYRCALAGVYVPLSSSFPDCFVSCEGGMVHITENLFTQDDCAQYSSQILKISMKLPLSEGCVCPDNLYYDSTINQCVDGEVCPCYSNSHAYRIGENITFSNGQECACERIMSCSDNPEIPTEEVPTCPEGEVFSDCFMGSGKSCEPSCQNMAVIDQVCPLECEAGCICKYGMLRSNDGSCVPLQECPCVHGEDVYNTGETLAQDCNTCTCKDGKFSCTNNACNVVCNAYAGGQFFLFDNIWKTFSTGECQIILVESQEGQVPKFRVVMQNTKTDKIGGALATKKIFIRFGGAYVELTDSDPFLVQDLGSTTQVRLYRSGFYVVAHFLEGLAVYYDQHLDIIIQLQPQLQGKVQGMCGDADQTTTAELAISNMAQYGAQFIIGKCTIPDVPSPPPSDNNKLYTEKRCSLLFSRDFADCHTVVPVQPYYTACVEETEACKEGESCLCFCTSLAAYARACCRKGITLDWRNPETCPSPCEYYNRDSGDGPYRLVMVSGQTLKADYDTQSVSLTTKDTSGDVKVSFMVTPSLYVDPLYGRKLISLESALHRNFFIVQNSDGTLGLRKWQPSASFRIQATFILREGRWINGYSTLESYSSRGQYLSFDNSNKAVVMTRVKSANMLAMNFKLTEESFGLPSFSICTWKYRSCGPSCIPTCQDPLGEKCTLTLIVEGCYPTCAPGMVFDEVTHRCVNKDDCVSIPTVSPTPVPPTPTKEPCKDVTCIEMNCKVGETKVEIITTDPCCPRYKCEVIPTTPAPPTTPNPCKDVKCNIPTCKTDETLVQVTSTDPCCPKYTCQCLVICSSPPVCRNRRPPIQHFDPTSQCCPQYECLAETTTAPPRSPTPPEQCKGVTCEIVTCAEGADKVAVASTDPCCSRYVCVTPTTPTPIKPTTLESCKDVKCEVVTCSLGERKTEVPSADPCCPRYECYPEPTTTPTTTLELCKYVTCQTVTCADGETQMEAPSADPCCPRYICVPETTTTPAPEVKFH</sequence>
<dbReference type="InterPro" id="IPR001846">
    <property type="entry name" value="VWF_type-D"/>
</dbReference>
<dbReference type="InterPro" id="IPR002919">
    <property type="entry name" value="TIL_dom"/>
</dbReference>
<evidence type="ECO:0000256" key="4">
    <source>
        <dbReference type="SAM" id="SignalP"/>
    </source>
</evidence>
<organism evidence="6 7">
    <name type="scientific">Xenopus laevis</name>
    <name type="common">African clawed frog</name>
    <dbReference type="NCBI Taxonomy" id="8355"/>
    <lineage>
        <taxon>Eukaryota</taxon>
        <taxon>Metazoa</taxon>
        <taxon>Chordata</taxon>
        <taxon>Craniata</taxon>
        <taxon>Vertebrata</taxon>
        <taxon>Euteleostomi</taxon>
        <taxon>Amphibia</taxon>
        <taxon>Batrachia</taxon>
        <taxon>Anura</taxon>
        <taxon>Pipoidea</taxon>
        <taxon>Pipidae</taxon>
        <taxon>Xenopodinae</taxon>
        <taxon>Xenopus</taxon>
        <taxon>Xenopus</taxon>
    </lineage>
</organism>
<feature type="domain" description="VWFD" evidence="5">
    <location>
        <begin position="747"/>
        <end position="910"/>
    </location>
</feature>
<dbReference type="PANTHER" id="PTHR11339:SF411">
    <property type="entry name" value="MUCIN-2 ISOFORM X1"/>
    <property type="match status" value="1"/>
</dbReference>
<feature type="compositionally biased region" description="Basic and acidic residues" evidence="3">
    <location>
        <begin position="141"/>
        <end position="159"/>
    </location>
</feature>
<feature type="compositionally biased region" description="Basic and acidic residues" evidence="3">
    <location>
        <begin position="75"/>
        <end position="101"/>
    </location>
</feature>
<feature type="compositionally biased region" description="Polar residues" evidence="3">
    <location>
        <begin position="200"/>
        <end position="209"/>
    </location>
</feature>
<keyword evidence="1" id="KW-1015">Disulfide bond</keyword>
<accession>A0A974HAI7</accession>
<feature type="compositionally biased region" description="Basic and acidic residues" evidence="3">
    <location>
        <begin position="210"/>
        <end position="242"/>
    </location>
</feature>
<dbReference type="EMBL" id="CM004479">
    <property type="protein sequence ID" value="OCT70908.1"/>
    <property type="molecule type" value="Genomic_DNA"/>
</dbReference>
<dbReference type="InterPro" id="IPR058753">
    <property type="entry name" value="TIL_OTOGL_Mucin"/>
</dbReference>
<evidence type="ECO:0000313" key="6">
    <source>
        <dbReference type="EMBL" id="OCT70908.1"/>
    </source>
</evidence>
<feature type="compositionally biased region" description="Acidic residues" evidence="3">
    <location>
        <begin position="31"/>
        <end position="45"/>
    </location>
</feature>
<dbReference type="InterPro" id="IPR050780">
    <property type="entry name" value="Mucin_vWF_Thrombospondin_sf"/>
</dbReference>
<feature type="compositionally biased region" description="Basic and acidic residues" evidence="3">
    <location>
        <begin position="170"/>
        <end position="199"/>
    </location>
</feature>
<dbReference type="CDD" id="cd23398">
    <property type="entry name" value="beta-trefoil_ABD_OTOG-like"/>
    <property type="match status" value="1"/>
</dbReference>
<dbReference type="PROSITE" id="PS51233">
    <property type="entry name" value="VWFD"/>
    <property type="match status" value="2"/>
</dbReference>
<dbReference type="GO" id="GO:0031012">
    <property type="term" value="C:extracellular matrix"/>
    <property type="evidence" value="ECO:0007669"/>
    <property type="project" value="TreeGrafter"/>
</dbReference>
<evidence type="ECO:0000313" key="7">
    <source>
        <dbReference type="Proteomes" id="UP000694892"/>
    </source>
</evidence>
<feature type="region of interest" description="Disordered" evidence="3">
    <location>
        <begin position="18"/>
        <end position="243"/>
    </location>
</feature>
<dbReference type="InterPro" id="IPR014853">
    <property type="entry name" value="VWF/SSPO/ZAN-like_Cys-rich_dom"/>
</dbReference>
<dbReference type="InterPro" id="IPR036084">
    <property type="entry name" value="Ser_inhib-like_sf"/>
</dbReference>
<dbReference type="GO" id="GO:0046373">
    <property type="term" value="P:L-arabinose metabolic process"/>
    <property type="evidence" value="ECO:0007669"/>
    <property type="project" value="InterPro"/>
</dbReference>
<dbReference type="Pfam" id="PF01826">
    <property type="entry name" value="TIL"/>
    <property type="match status" value="1"/>
</dbReference>
<gene>
    <name evidence="6" type="ORF">XELAEV_18037832mg</name>
</gene>
<dbReference type="PANTHER" id="PTHR11339">
    <property type="entry name" value="EXTRACELLULAR MATRIX GLYCOPROTEIN RELATED"/>
    <property type="match status" value="1"/>
</dbReference>
<keyword evidence="4" id="KW-0732">Signal</keyword>
<name>A0A974HAI7_XENLA</name>
<feature type="signal peptide" evidence="4">
    <location>
        <begin position="1"/>
        <end position="20"/>
    </location>
</feature>
<dbReference type="GO" id="GO:0005615">
    <property type="term" value="C:extracellular space"/>
    <property type="evidence" value="ECO:0007669"/>
    <property type="project" value="TreeGrafter"/>
</dbReference>
<evidence type="ECO:0000256" key="1">
    <source>
        <dbReference type="ARBA" id="ARBA00023157"/>
    </source>
</evidence>
<dbReference type="SUPFAM" id="SSF110221">
    <property type="entry name" value="AbfB domain"/>
    <property type="match status" value="1"/>
</dbReference>
<dbReference type="SUPFAM" id="SSF57567">
    <property type="entry name" value="Serine protease inhibitors"/>
    <property type="match status" value="3"/>
</dbReference>